<accession>A0A2S9ITR3</accession>
<reference evidence="4 5" key="1">
    <citation type="submission" date="2018-02" db="EMBL/GenBank/DDBJ databases">
        <title>The draft genome of Phyllobacterium sp. 1N-3.</title>
        <authorList>
            <person name="Liu L."/>
            <person name="Li L."/>
            <person name="Zhang X."/>
            <person name="Wang T."/>
            <person name="Liang L."/>
        </authorList>
    </citation>
    <scope>NUCLEOTIDE SEQUENCE [LARGE SCALE GENOMIC DNA]</scope>
    <source>
        <strain evidence="4 5">1N-3</strain>
    </source>
</reference>
<dbReference type="InterPro" id="IPR036986">
    <property type="entry name" value="S4_RNA-bd_sf"/>
</dbReference>
<feature type="region of interest" description="Disordered" evidence="2">
    <location>
        <begin position="85"/>
        <end position="134"/>
    </location>
</feature>
<dbReference type="AlphaFoldDB" id="A0A2S9ITR3"/>
<evidence type="ECO:0000313" key="5">
    <source>
        <dbReference type="Proteomes" id="UP000239434"/>
    </source>
</evidence>
<keyword evidence="1" id="KW-0694">RNA-binding</keyword>
<evidence type="ECO:0000256" key="1">
    <source>
        <dbReference type="PROSITE-ProRule" id="PRU00182"/>
    </source>
</evidence>
<dbReference type="CDD" id="cd00165">
    <property type="entry name" value="S4"/>
    <property type="match status" value="1"/>
</dbReference>
<dbReference type="RefSeq" id="WP_105741523.1">
    <property type="nucleotide sequence ID" value="NZ_PVBR01000005.1"/>
</dbReference>
<dbReference type="EMBL" id="PVBR01000005">
    <property type="protein sequence ID" value="PRD43901.1"/>
    <property type="molecule type" value="Genomic_DNA"/>
</dbReference>
<organism evidence="4 5">
    <name type="scientific">Phyllobacterium phragmitis</name>
    <dbReference type="NCBI Taxonomy" id="2670329"/>
    <lineage>
        <taxon>Bacteria</taxon>
        <taxon>Pseudomonadati</taxon>
        <taxon>Pseudomonadota</taxon>
        <taxon>Alphaproteobacteria</taxon>
        <taxon>Hyphomicrobiales</taxon>
        <taxon>Phyllobacteriaceae</taxon>
        <taxon>Phyllobacterium</taxon>
    </lineage>
</organism>
<dbReference type="InterPro" id="IPR002942">
    <property type="entry name" value="S4_RNA-bd"/>
</dbReference>
<proteinExistence type="predicted"/>
<keyword evidence="5" id="KW-1185">Reference proteome</keyword>
<protein>
    <submittedName>
        <fullName evidence="4">RNA-binding protein</fullName>
    </submittedName>
</protein>
<gene>
    <name evidence="4" type="ORF">C5748_08600</name>
</gene>
<comment type="caution">
    <text evidence="4">The sequence shown here is derived from an EMBL/GenBank/DDBJ whole genome shotgun (WGS) entry which is preliminary data.</text>
</comment>
<dbReference type="Proteomes" id="UP000239434">
    <property type="component" value="Unassembled WGS sequence"/>
</dbReference>
<feature type="compositionally biased region" description="Basic and acidic residues" evidence="2">
    <location>
        <begin position="122"/>
        <end position="134"/>
    </location>
</feature>
<dbReference type="SUPFAM" id="SSF55174">
    <property type="entry name" value="Alpha-L RNA-binding motif"/>
    <property type="match status" value="1"/>
</dbReference>
<evidence type="ECO:0000313" key="4">
    <source>
        <dbReference type="EMBL" id="PRD43901.1"/>
    </source>
</evidence>
<evidence type="ECO:0000256" key="2">
    <source>
        <dbReference type="SAM" id="MobiDB-lite"/>
    </source>
</evidence>
<feature type="domain" description="RNA-binding S4" evidence="3">
    <location>
        <begin position="8"/>
        <end position="73"/>
    </location>
</feature>
<dbReference type="Gene3D" id="3.10.290.10">
    <property type="entry name" value="RNA-binding S4 domain"/>
    <property type="match status" value="1"/>
</dbReference>
<name>A0A2S9ITR3_9HYPH</name>
<dbReference type="Pfam" id="PF01479">
    <property type="entry name" value="S4"/>
    <property type="match status" value="1"/>
</dbReference>
<dbReference type="PROSITE" id="PS50889">
    <property type="entry name" value="S4"/>
    <property type="match status" value="1"/>
</dbReference>
<sequence>MTAAGDRQRIDKWLFFARVVKSRSLAAKLAVGGRVRVNRDKVDQASHPVKVGDVLTVTLDRRVLVYRVLATGHRRGPAEEARLLYQDVSPQPSPQDGGQAGPGGLAPLRDAGSGRPTKRERRLTDRLRDRDEAE</sequence>
<evidence type="ECO:0000259" key="3">
    <source>
        <dbReference type="SMART" id="SM00363"/>
    </source>
</evidence>
<dbReference type="SMART" id="SM00363">
    <property type="entry name" value="S4"/>
    <property type="match status" value="1"/>
</dbReference>
<dbReference type="GO" id="GO:0003723">
    <property type="term" value="F:RNA binding"/>
    <property type="evidence" value="ECO:0007669"/>
    <property type="project" value="UniProtKB-KW"/>
</dbReference>